<feature type="transmembrane region" description="Helical" evidence="12">
    <location>
        <begin position="115"/>
        <end position="138"/>
    </location>
</feature>
<keyword evidence="6" id="KW-0560">Oxidoreductase</keyword>
<feature type="transmembrane region" description="Helical" evidence="12">
    <location>
        <begin position="144"/>
        <end position="164"/>
    </location>
</feature>
<evidence type="ECO:0000256" key="12">
    <source>
        <dbReference type="SAM" id="Phobius"/>
    </source>
</evidence>
<evidence type="ECO:0000256" key="5">
    <source>
        <dbReference type="ARBA" id="ARBA00022989"/>
    </source>
</evidence>
<dbReference type="InterPro" id="IPR003780">
    <property type="entry name" value="COX15/CtaA_fam"/>
</dbReference>
<dbReference type="GO" id="GO:0016491">
    <property type="term" value="F:oxidoreductase activity"/>
    <property type="evidence" value="ECO:0007669"/>
    <property type="project" value="UniProtKB-KW"/>
</dbReference>
<keyword evidence="10" id="KW-1015">Disulfide bond</keyword>
<dbReference type="InterPro" id="IPR050450">
    <property type="entry name" value="COX15/CtaA_HemeA_synthase"/>
</dbReference>
<evidence type="ECO:0000313" key="13">
    <source>
        <dbReference type="EMBL" id="GED22809.1"/>
    </source>
</evidence>
<dbReference type="GO" id="GO:0016020">
    <property type="term" value="C:membrane"/>
    <property type="evidence" value="ECO:0007669"/>
    <property type="project" value="UniProtKB-SubCell"/>
</dbReference>
<dbReference type="GO" id="GO:0006784">
    <property type="term" value="P:heme A biosynthetic process"/>
    <property type="evidence" value="ECO:0007669"/>
    <property type="project" value="InterPro"/>
</dbReference>
<dbReference type="PANTHER" id="PTHR35457">
    <property type="entry name" value="HEME A SYNTHASE"/>
    <property type="match status" value="1"/>
</dbReference>
<feature type="transmembrane region" description="Helical" evidence="12">
    <location>
        <begin position="85"/>
        <end position="103"/>
    </location>
</feature>
<keyword evidence="5 12" id="KW-1133">Transmembrane helix</keyword>
<comment type="subcellular location">
    <subcellularLocation>
        <location evidence="1">Membrane</location>
        <topology evidence="1">Multi-pass membrane protein</topology>
    </subcellularLocation>
</comment>
<accession>A0A4Y4EY72</accession>
<feature type="transmembrane region" description="Helical" evidence="12">
    <location>
        <begin position="257"/>
        <end position="275"/>
    </location>
</feature>
<evidence type="ECO:0000313" key="14">
    <source>
        <dbReference type="Proteomes" id="UP000319812"/>
    </source>
</evidence>
<reference evidence="13 14" key="1">
    <citation type="submission" date="2019-06" db="EMBL/GenBank/DDBJ databases">
        <title>Whole genome shotgun sequence of Halomonas halmophila NBRC 15537.</title>
        <authorList>
            <person name="Hosoyama A."/>
            <person name="Uohara A."/>
            <person name="Ohji S."/>
            <person name="Ichikawa N."/>
        </authorList>
    </citation>
    <scope>NUCLEOTIDE SEQUENCE [LARGE SCALE GENOMIC DNA]</scope>
    <source>
        <strain evidence="13 14">NBRC 15537</strain>
    </source>
</reference>
<keyword evidence="2" id="KW-1003">Cell membrane</keyword>
<comment type="caution">
    <text evidence="13">The sequence shown here is derived from an EMBL/GenBank/DDBJ whole genome shotgun (WGS) entry which is preliminary data.</text>
</comment>
<keyword evidence="3 12" id="KW-0812">Transmembrane</keyword>
<sequence>MAITGQQGTPMLTRQRLLCWLSLLGMLLSMLVVLAGAWTRLVDAGLGCPDWPGCYGHWSVPHVDVAQAHSPGAGFDAAKAWMEMLHRYLATLLGLVVVLTVLLGRRLRRLAGYPWRLSLALLCVVLVQGTFGALTVTLKLWPQVVTLHLLGGLAVAGLFLWLHLCLRRSPEPGPAPSRPRRLTALWRVALGLLVLQLALGGWTSSNYAGLACQGFPACNAQWWPSVDWGEGFHLTQTVGPEYLHGKLHGEARTAIQFAHRLGGAALLLSLVALAIRCRHQRAIRNRIVAMLGACIGQSALGASNVLLWMPAWLGLLHTAGAALVMLLGLLAIWEWRLTAEAVTSVPQARALIPLGQDSREPWGTRRIHHG</sequence>
<dbReference type="GO" id="GO:0046872">
    <property type="term" value="F:metal ion binding"/>
    <property type="evidence" value="ECO:0007669"/>
    <property type="project" value="UniProtKB-KW"/>
</dbReference>
<evidence type="ECO:0000256" key="6">
    <source>
        <dbReference type="ARBA" id="ARBA00023002"/>
    </source>
</evidence>
<evidence type="ECO:0000256" key="11">
    <source>
        <dbReference type="ARBA" id="ARBA00023444"/>
    </source>
</evidence>
<feature type="transmembrane region" description="Helical" evidence="12">
    <location>
        <begin position="184"/>
        <end position="202"/>
    </location>
</feature>
<dbReference type="PANTHER" id="PTHR35457:SF1">
    <property type="entry name" value="HEME A SYNTHASE"/>
    <property type="match status" value="1"/>
</dbReference>
<feature type="transmembrane region" description="Helical" evidence="12">
    <location>
        <begin position="315"/>
        <end position="333"/>
    </location>
</feature>
<feature type="transmembrane region" description="Helical" evidence="12">
    <location>
        <begin position="287"/>
        <end position="309"/>
    </location>
</feature>
<keyword evidence="7" id="KW-0408">Iron</keyword>
<evidence type="ECO:0000256" key="9">
    <source>
        <dbReference type="ARBA" id="ARBA00023136"/>
    </source>
</evidence>
<evidence type="ECO:0000256" key="7">
    <source>
        <dbReference type="ARBA" id="ARBA00023004"/>
    </source>
</evidence>
<keyword evidence="9 12" id="KW-0472">Membrane</keyword>
<feature type="transmembrane region" description="Helical" evidence="12">
    <location>
        <begin position="17"/>
        <end position="38"/>
    </location>
</feature>
<evidence type="ECO:0000256" key="4">
    <source>
        <dbReference type="ARBA" id="ARBA00022723"/>
    </source>
</evidence>
<evidence type="ECO:0000256" key="8">
    <source>
        <dbReference type="ARBA" id="ARBA00023133"/>
    </source>
</evidence>
<evidence type="ECO:0000256" key="10">
    <source>
        <dbReference type="ARBA" id="ARBA00023157"/>
    </source>
</evidence>
<organism evidence="13 14">
    <name type="scientific">Halomonas halmophila</name>
    <dbReference type="NCBI Taxonomy" id="252"/>
    <lineage>
        <taxon>Bacteria</taxon>
        <taxon>Pseudomonadati</taxon>
        <taxon>Pseudomonadota</taxon>
        <taxon>Gammaproteobacteria</taxon>
        <taxon>Oceanospirillales</taxon>
        <taxon>Halomonadaceae</taxon>
        <taxon>Halomonas</taxon>
    </lineage>
</organism>
<dbReference type="Proteomes" id="UP000319812">
    <property type="component" value="Unassembled WGS sequence"/>
</dbReference>
<keyword evidence="14" id="KW-1185">Reference proteome</keyword>
<name>A0A4Y4EY72_9GAMM</name>
<keyword evidence="4" id="KW-0479">Metal-binding</keyword>
<dbReference type="AlphaFoldDB" id="A0A4Y4EY72"/>
<keyword evidence="8" id="KW-0350">Heme biosynthesis</keyword>
<protein>
    <submittedName>
        <fullName evidence="13">Heme A synthase</fullName>
    </submittedName>
</protein>
<dbReference type="Pfam" id="PF02628">
    <property type="entry name" value="COX15-CtaA"/>
    <property type="match status" value="1"/>
</dbReference>
<evidence type="ECO:0000256" key="1">
    <source>
        <dbReference type="ARBA" id="ARBA00004141"/>
    </source>
</evidence>
<dbReference type="EMBL" id="BJOC01000022">
    <property type="protein sequence ID" value="GED22809.1"/>
    <property type="molecule type" value="Genomic_DNA"/>
</dbReference>
<comment type="pathway">
    <text evidence="11">Porphyrin-containing compound metabolism.</text>
</comment>
<gene>
    <name evidence="13" type="ORF">HHA01_17860</name>
</gene>
<evidence type="ECO:0000256" key="2">
    <source>
        <dbReference type="ARBA" id="ARBA00022475"/>
    </source>
</evidence>
<proteinExistence type="predicted"/>
<evidence type="ECO:0000256" key="3">
    <source>
        <dbReference type="ARBA" id="ARBA00022692"/>
    </source>
</evidence>